<name>A0A1F5R7P8_9BACT</name>
<reference evidence="1 2" key="1">
    <citation type="journal article" date="2016" name="Nat. Commun.">
        <title>Thousands of microbial genomes shed light on interconnected biogeochemical processes in an aquifer system.</title>
        <authorList>
            <person name="Anantharaman K."/>
            <person name="Brown C.T."/>
            <person name="Hug L.A."/>
            <person name="Sharon I."/>
            <person name="Castelle C.J."/>
            <person name="Probst A.J."/>
            <person name="Thomas B.C."/>
            <person name="Singh A."/>
            <person name="Wilkins M.J."/>
            <person name="Karaoz U."/>
            <person name="Brodie E.L."/>
            <person name="Williams K.H."/>
            <person name="Hubbard S.S."/>
            <person name="Banfield J.F."/>
        </authorList>
    </citation>
    <scope>NUCLEOTIDE SEQUENCE [LARGE SCALE GENOMIC DNA]</scope>
</reference>
<comment type="caution">
    <text evidence="1">The sequence shown here is derived from an EMBL/GenBank/DDBJ whole genome shotgun (WGS) entry which is preliminary data.</text>
</comment>
<sequence length="236" mass="25403">MITTLAHDELMSMGERYRTDYLIEQGGYTLGIATKEGKSLVALLPADFLTEVRAALDSVSAALKDKTVAAADAKSATASQNAAFAGAKLWRSRVMHRCRRAASMGNPMPEELVHVARAKTVPAVIGQMDKMTKLLEANKAILAADTAALIKQGQELTVALKAADASQEVKRFKDLPDAVQAFYKNKGLLYIGLKVINDAGRELHAGEPEKAAQYNLGILRRNHGKKTTETGAEPGK</sequence>
<dbReference type="AlphaFoldDB" id="A0A1F5R7P8"/>
<gene>
    <name evidence="1" type="ORF">A2024_09020</name>
</gene>
<evidence type="ECO:0000313" key="2">
    <source>
        <dbReference type="Proteomes" id="UP000177230"/>
    </source>
</evidence>
<protein>
    <submittedName>
        <fullName evidence="1">Uncharacterized protein</fullName>
    </submittedName>
</protein>
<proteinExistence type="predicted"/>
<dbReference type="Proteomes" id="UP000177230">
    <property type="component" value="Unassembled WGS sequence"/>
</dbReference>
<accession>A0A1F5R7P8</accession>
<evidence type="ECO:0000313" key="1">
    <source>
        <dbReference type="EMBL" id="OGF10480.1"/>
    </source>
</evidence>
<organism evidence="1 2">
    <name type="scientific">Candidatus Edwardsbacteria bacterium GWF2_54_11</name>
    <dbReference type="NCBI Taxonomy" id="1817851"/>
    <lineage>
        <taxon>Bacteria</taxon>
        <taxon>Candidatus Edwardsiibacteriota</taxon>
    </lineage>
</organism>
<dbReference type="EMBL" id="MFFM01000038">
    <property type="protein sequence ID" value="OGF10480.1"/>
    <property type="molecule type" value="Genomic_DNA"/>
</dbReference>